<dbReference type="Pfam" id="PF05050">
    <property type="entry name" value="Methyltransf_21"/>
    <property type="match status" value="1"/>
</dbReference>
<dbReference type="GO" id="GO:0008171">
    <property type="term" value="F:O-methyltransferase activity"/>
    <property type="evidence" value="ECO:0007669"/>
    <property type="project" value="TreeGrafter"/>
</dbReference>
<dbReference type="EMBL" id="MN739541">
    <property type="protein sequence ID" value="QHT12146.1"/>
    <property type="molecule type" value="Genomic_DNA"/>
</dbReference>
<evidence type="ECO:0000259" key="1">
    <source>
        <dbReference type="Pfam" id="PF05050"/>
    </source>
</evidence>
<reference evidence="2" key="1">
    <citation type="journal article" date="2020" name="Nature">
        <title>Giant virus diversity and host interactions through global metagenomics.</title>
        <authorList>
            <person name="Schulz F."/>
            <person name="Roux S."/>
            <person name="Paez-Espino D."/>
            <person name="Jungbluth S."/>
            <person name="Walsh D.A."/>
            <person name="Denef V.J."/>
            <person name="McMahon K.D."/>
            <person name="Konstantinidis K.T."/>
            <person name="Eloe-Fadrosh E.A."/>
            <person name="Kyrpides N.C."/>
            <person name="Woyke T."/>
        </authorList>
    </citation>
    <scope>NUCLEOTIDE SEQUENCE</scope>
    <source>
        <strain evidence="2">GVMAG-M-3300023174-129</strain>
    </source>
</reference>
<dbReference type="PANTHER" id="PTHR36973">
    <property type="entry name" value="SLL1456 PROTEIN-RELATED"/>
    <property type="match status" value="1"/>
</dbReference>
<organism evidence="2">
    <name type="scientific">viral metagenome</name>
    <dbReference type="NCBI Taxonomy" id="1070528"/>
    <lineage>
        <taxon>unclassified sequences</taxon>
        <taxon>metagenomes</taxon>
        <taxon>organismal metagenomes</taxon>
    </lineage>
</organism>
<dbReference type="InterPro" id="IPR053188">
    <property type="entry name" value="FkbM_Methyltransferase"/>
</dbReference>
<proteinExistence type="predicted"/>
<name>A0A6C0D530_9ZZZZ</name>
<dbReference type="InterPro" id="IPR029063">
    <property type="entry name" value="SAM-dependent_MTases_sf"/>
</dbReference>
<evidence type="ECO:0000313" key="2">
    <source>
        <dbReference type="EMBL" id="QHT12146.1"/>
    </source>
</evidence>
<dbReference type="Gene3D" id="3.40.50.150">
    <property type="entry name" value="Vaccinia Virus protein VP39"/>
    <property type="match status" value="1"/>
</dbReference>
<dbReference type="InterPro" id="IPR006342">
    <property type="entry name" value="FkbM_mtfrase"/>
</dbReference>
<dbReference type="AlphaFoldDB" id="A0A6C0D530"/>
<dbReference type="PANTHER" id="PTHR36973:SF4">
    <property type="entry name" value="NODULATION PROTEIN"/>
    <property type="match status" value="1"/>
</dbReference>
<sequence length="212" mass="24701">MLIPFNQVNQFILSNGKQIKGILHVGAHECEEKEEYNKHGIDDSRIIWIEGNPNLIDTNKNKGLTIYHALIDDEEKEVEFKVTNNSQCSSLLDLEICSVLYPQIIVEKIQKQKTIRIDTFFEQNNIDPSKYDFWNLDIQGTELRALKSGEKYLKYVNYIYTEANTQEIYKGCALLPELDEYLSKHGFARLGFQMYDNHGWGDAFYYRVANTL</sequence>
<accession>A0A6C0D530</accession>
<dbReference type="SUPFAM" id="SSF53335">
    <property type="entry name" value="S-adenosyl-L-methionine-dependent methyltransferases"/>
    <property type="match status" value="1"/>
</dbReference>
<protein>
    <recommendedName>
        <fullName evidence="1">Methyltransferase FkbM domain-containing protein</fullName>
    </recommendedName>
</protein>
<feature type="domain" description="Methyltransferase FkbM" evidence="1">
    <location>
        <begin position="43"/>
        <end position="187"/>
    </location>
</feature>